<feature type="transmembrane region" description="Helical" evidence="2">
    <location>
        <begin position="307"/>
        <end position="331"/>
    </location>
</feature>
<dbReference type="AlphaFoldDB" id="A0A2N5HNN4"/>
<gene>
    <name evidence="3" type="ORF">CVD27_05535</name>
</gene>
<feature type="transmembrane region" description="Helical" evidence="2">
    <location>
        <begin position="284"/>
        <end position="301"/>
    </location>
</feature>
<name>A0A2N5HNN4_9BACI</name>
<proteinExistence type="predicted"/>
<dbReference type="PANTHER" id="PTHR23526">
    <property type="entry name" value="INTEGRAL MEMBRANE TRANSPORT PROTEIN-RELATED"/>
    <property type="match status" value="1"/>
</dbReference>
<dbReference type="GO" id="GO:0005886">
    <property type="term" value="C:plasma membrane"/>
    <property type="evidence" value="ECO:0007669"/>
    <property type="project" value="UniProtKB-SubCell"/>
</dbReference>
<dbReference type="InterPro" id="IPR052528">
    <property type="entry name" value="Sugar_transport-like"/>
</dbReference>
<protein>
    <submittedName>
        <fullName evidence="3">MFS transporter</fullName>
    </submittedName>
</protein>
<dbReference type="GO" id="GO:0022857">
    <property type="term" value="F:transmembrane transporter activity"/>
    <property type="evidence" value="ECO:0007669"/>
    <property type="project" value="InterPro"/>
</dbReference>
<feature type="transmembrane region" description="Helical" evidence="2">
    <location>
        <begin position="42"/>
        <end position="62"/>
    </location>
</feature>
<feature type="transmembrane region" description="Helical" evidence="2">
    <location>
        <begin position="343"/>
        <end position="364"/>
    </location>
</feature>
<dbReference type="RefSeq" id="WP_101646883.1">
    <property type="nucleotide sequence ID" value="NZ_PGVE01000028.1"/>
</dbReference>
<dbReference type="Gene3D" id="1.20.1250.20">
    <property type="entry name" value="MFS general substrate transporter like domains"/>
    <property type="match status" value="1"/>
</dbReference>
<feature type="transmembrane region" description="Helical" evidence="2">
    <location>
        <begin position="172"/>
        <end position="189"/>
    </location>
</feature>
<sequence length="414" mass="47060">MRTYNEKVSIYHGMVSTIAVNLASNYFPIFAISILGATNYQVGLISSLPPLVALIMTVPAAIVLNRLELQKKTVAMSVLWARILFLLLAGVVFIQSSYQAWTFLIIVALMNVPGTISNIGWQTLISGMIQEKRRGAFFSDRNRLLTIVGMITTLIIGVVMKNQTHHASAYQILFFIAFLFGLLEVYFLLKHREKPQEKSTGQQKHSSMDWSIFKDPGYRWFLITALCFNFTWQMAWGLFNIYNVRYVHATILWISIFSVANQLVQIFSFPLWKKWAEQKSNTLVLVWVAIGMATAPVLNIVSTNVIYITFVSMTSGFFVSGTTLLLFNLLLEQSPEDKRTYCITTYNVLLSFVAFVAPQVGIWLLEISDMGLSMEISSILRCVSAFVFFLMYIKFMKNKNFTSYRPNKKTSPSA</sequence>
<feature type="transmembrane region" description="Helical" evidence="2">
    <location>
        <begin position="220"/>
        <end position="239"/>
    </location>
</feature>
<evidence type="ECO:0000256" key="2">
    <source>
        <dbReference type="SAM" id="Phobius"/>
    </source>
</evidence>
<dbReference type="EMBL" id="PGVE01000028">
    <property type="protein sequence ID" value="PLS07142.1"/>
    <property type="molecule type" value="Genomic_DNA"/>
</dbReference>
<feature type="transmembrane region" description="Helical" evidence="2">
    <location>
        <begin position="142"/>
        <end position="160"/>
    </location>
</feature>
<dbReference type="PANTHER" id="PTHR23526:SF2">
    <property type="entry name" value="MAJOR FACILITATOR SUPERFAMILY (MFS) PROFILE DOMAIN-CONTAINING PROTEIN"/>
    <property type="match status" value="1"/>
</dbReference>
<comment type="subcellular location">
    <subcellularLocation>
        <location evidence="1">Cell membrane</location>
        <topology evidence="1">Multi-pass membrane protein</topology>
    </subcellularLocation>
</comment>
<feature type="transmembrane region" description="Helical" evidence="2">
    <location>
        <begin position="100"/>
        <end position="121"/>
    </location>
</feature>
<feature type="transmembrane region" description="Helical" evidence="2">
    <location>
        <begin position="74"/>
        <end position="94"/>
    </location>
</feature>
<feature type="transmembrane region" description="Helical" evidence="2">
    <location>
        <begin position="376"/>
        <end position="395"/>
    </location>
</feature>
<organism evidence="3 4">
    <name type="scientific">Neobacillus cucumis</name>
    <dbReference type="NCBI Taxonomy" id="1740721"/>
    <lineage>
        <taxon>Bacteria</taxon>
        <taxon>Bacillati</taxon>
        <taxon>Bacillota</taxon>
        <taxon>Bacilli</taxon>
        <taxon>Bacillales</taxon>
        <taxon>Bacillaceae</taxon>
        <taxon>Neobacillus</taxon>
    </lineage>
</organism>
<evidence type="ECO:0000313" key="4">
    <source>
        <dbReference type="Proteomes" id="UP000234950"/>
    </source>
</evidence>
<dbReference type="InterPro" id="IPR011701">
    <property type="entry name" value="MFS"/>
</dbReference>
<dbReference type="Pfam" id="PF07690">
    <property type="entry name" value="MFS_1"/>
    <property type="match status" value="1"/>
</dbReference>
<dbReference type="OrthoDB" id="1704268at2"/>
<dbReference type="InterPro" id="IPR036259">
    <property type="entry name" value="MFS_trans_sf"/>
</dbReference>
<reference evidence="3 4" key="1">
    <citation type="submission" date="2017-11" db="EMBL/GenBank/DDBJ databases">
        <title>Comparitive Functional Genomics of Dry Heat Resistant strains isolated from the Viking Spacecraft.</title>
        <authorList>
            <person name="Seuylemezian A."/>
            <person name="Cooper K."/>
            <person name="Vaishampayan P."/>
        </authorList>
    </citation>
    <scope>NUCLEOTIDE SEQUENCE [LARGE SCALE GENOMIC DNA]</scope>
    <source>
        <strain evidence="3 4">V32-6</strain>
    </source>
</reference>
<dbReference type="Proteomes" id="UP000234950">
    <property type="component" value="Unassembled WGS sequence"/>
</dbReference>
<keyword evidence="2" id="KW-0472">Membrane</keyword>
<feature type="transmembrane region" description="Helical" evidence="2">
    <location>
        <begin position="251"/>
        <end position="272"/>
    </location>
</feature>
<keyword evidence="4" id="KW-1185">Reference proteome</keyword>
<keyword evidence="2" id="KW-0812">Transmembrane</keyword>
<accession>A0A2N5HNN4</accession>
<evidence type="ECO:0000256" key="1">
    <source>
        <dbReference type="ARBA" id="ARBA00004651"/>
    </source>
</evidence>
<keyword evidence="2" id="KW-1133">Transmembrane helix</keyword>
<dbReference type="SUPFAM" id="SSF103473">
    <property type="entry name" value="MFS general substrate transporter"/>
    <property type="match status" value="1"/>
</dbReference>
<comment type="caution">
    <text evidence="3">The sequence shown here is derived from an EMBL/GenBank/DDBJ whole genome shotgun (WGS) entry which is preliminary data.</text>
</comment>
<feature type="transmembrane region" description="Helical" evidence="2">
    <location>
        <begin position="12"/>
        <end position="36"/>
    </location>
</feature>
<evidence type="ECO:0000313" key="3">
    <source>
        <dbReference type="EMBL" id="PLS07142.1"/>
    </source>
</evidence>